<keyword evidence="1" id="KW-0472">Membrane</keyword>
<evidence type="ECO:0000313" key="3">
    <source>
        <dbReference type="Proteomes" id="UP000262477"/>
    </source>
</evidence>
<protein>
    <submittedName>
        <fullName evidence="2">Uncharacterized protein</fullName>
    </submittedName>
</protein>
<accession>A0A371Q3Q1</accession>
<dbReference type="AlphaFoldDB" id="A0A371Q3Q1"/>
<organism evidence="2 3">
    <name type="scientific">Streptomyces inhibens</name>
    <dbReference type="NCBI Taxonomy" id="2293571"/>
    <lineage>
        <taxon>Bacteria</taxon>
        <taxon>Bacillati</taxon>
        <taxon>Actinomycetota</taxon>
        <taxon>Actinomycetes</taxon>
        <taxon>Kitasatosporales</taxon>
        <taxon>Streptomycetaceae</taxon>
        <taxon>Streptomyces</taxon>
    </lineage>
</organism>
<evidence type="ECO:0000313" key="2">
    <source>
        <dbReference type="EMBL" id="REK89312.1"/>
    </source>
</evidence>
<reference evidence="2 3" key="1">
    <citation type="submission" date="2018-08" db="EMBL/GenBank/DDBJ databases">
        <title>Streptomyces NEAU-D10 sp. nov., a novel Actinomycete isolated from soil.</title>
        <authorList>
            <person name="Jin L."/>
        </authorList>
    </citation>
    <scope>NUCLEOTIDE SEQUENCE [LARGE SCALE GENOMIC DNA]</scope>
    <source>
        <strain evidence="2 3">NEAU-D10</strain>
    </source>
</reference>
<dbReference type="RefSeq" id="WP_128507954.1">
    <property type="nucleotide sequence ID" value="NZ_QUAC01000127.1"/>
</dbReference>
<dbReference type="Proteomes" id="UP000262477">
    <property type="component" value="Unassembled WGS sequence"/>
</dbReference>
<gene>
    <name evidence="2" type="ORF">DY245_16210</name>
</gene>
<evidence type="ECO:0000256" key="1">
    <source>
        <dbReference type="SAM" id="Phobius"/>
    </source>
</evidence>
<keyword evidence="1" id="KW-1133">Transmembrane helix</keyword>
<proteinExistence type="predicted"/>
<keyword evidence="1" id="KW-0812">Transmembrane</keyword>
<dbReference type="EMBL" id="QUAC01000127">
    <property type="protein sequence ID" value="REK89312.1"/>
    <property type="molecule type" value="Genomic_DNA"/>
</dbReference>
<comment type="caution">
    <text evidence="2">The sequence shown here is derived from an EMBL/GenBank/DDBJ whole genome shotgun (WGS) entry which is preliminary data.</text>
</comment>
<keyword evidence="3" id="KW-1185">Reference proteome</keyword>
<sequence length="73" mass="7560">MSATSRLPPPIPGRQSVKGGVALLGVPFVIGLGLVPVWMSQRGGDANPACDGKAMRVGDICNIRHGALGHHYT</sequence>
<name>A0A371Q3Q1_STRIH</name>
<feature type="transmembrane region" description="Helical" evidence="1">
    <location>
        <begin position="21"/>
        <end position="39"/>
    </location>
</feature>